<evidence type="ECO:0000313" key="6">
    <source>
        <dbReference type="Proteomes" id="UP000605253"/>
    </source>
</evidence>
<dbReference type="CDD" id="cd24032">
    <property type="entry name" value="ASKHA_NBD_TsaB"/>
    <property type="match status" value="1"/>
</dbReference>
<organism evidence="5 6">
    <name type="scientific">Marinicella pacifica</name>
    <dbReference type="NCBI Taxonomy" id="1171543"/>
    <lineage>
        <taxon>Bacteria</taxon>
        <taxon>Pseudomonadati</taxon>
        <taxon>Pseudomonadota</taxon>
        <taxon>Gammaproteobacteria</taxon>
        <taxon>Lysobacterales</taxon>
        <taxon>Marinicellaceae</taxon>
        <taxon>Marinicella</taxon>
    </lineage>
</organism>
<gene>
    <name evidence="5" type="ORF">GCM10011365_04410</name>
</gene>
<name>A0A917CEL0_9GAMM</name>
<feature type="domain" description="Gcp-like" evidence="4">
    <location>
        <begin position="28"/>
        <end position="151"/>
    </location>
</feature>
<dbReference type="SUPFAM" id="SSF53067">
    <property type="entry name" value="Actin-like ATPase domain"/>
    <property type="match status" value="2"/>
</dbReference>
<dbReference type="InterPro" id="IPR022496">
    <property type="entry name" value="T6A_TsaB"/>
</dbReference>
<dbReference type="EMBL" id="BMEO01000002">
    <property type="protein sequence ID" value="GGF86536.1"/>
    <property type="molecule type" value="Genomic_DNA"/>
</dbReference>
<dbReference type="Gene3D" id="3.30.420.40">
    <property type="match status" value="2"/>
</dbReference>
<dbReference type="Pfam" id="PF00814">
    <property type="entry name" value="TsaD"/>
    <property type="match status" value="1"/>
</dbReference>
<accession>A0A917CEL0</accession>
<dbReference type="PANTHER" id="PTHR11735:SF11">
    <property type="entry name" value="TRNA THREONYLCARBAMOYLADENOSINE BIOSYNTHESIS PROTEIN TSAB"/>
    <property type="match status" value="1"/>
</dbReference>
<protein>
    <recommendedName>
        <fullName evidence="2">tRNA threonylcarbamoyladenosine biosynthesis protein TsaB</fullName>
    </recommendedName>
    <alternativeName>
        <fullName evidence="3">t(6)A37 threonylcarbamoyladenosine biosynthesis protein TsaB</fullName>
    </alternativeName>
</protein>
<keyword evidence="6" id="KW-1185">Reference proteome</keyword>
<evidence type="ECO:0000259" key="4">
    <source>
        <dbReference type="Pfam" id="PF00814"/>
    </source>
</evidence>
<evidence type="ECO:0000256" key="3">
    <source>
        <dbReference type="ARBA" id="ARBA00032446"/>
    </source>
</evidence>
<sequence>MNLIAIETATEQCAVGLLHNDRITTTAEIAPQQHANIILDRLEGLLNDAQLKKSQLSGIVFGLGPGAFTGVRIAFAVTQGLALALDIPVMGVSTLENMAWQVFQNNPDQEQKILIANDARMGEVYWAEFKTQNGQLIRMNDDQVSQPKDVNINDFDTAAGSAFHDLLREHINDNKTRPINANSLPDAQALLEIAQTRFKKDQQNIADIQPHYVRDKVVFS</sequence>
<dbReference type="NCBIfam" id="TIGR03725">
    <property type="entry name" value="T6A_YeaZ"/>
    <property type="match status" value="1"/>
</dbReference>
<proteinExistence type="inferred from homology"/>
<evidence type="ECO:0000256" key="2">
    <source>
        <dbReference type="ARBA" id="ARBA00019012"/>
    </source>
</evidence>
<dbReference type="InterPro" id="IPR043129">
    <property type="entry name" value="ATPase_NBD"/>
</dbReference>
<dbReference type="InterPro" id="IPR000905">
    <property type="entry name" value="Gcp-like_dom"/>
</dbReference>
<dbReference type="Proteomes" id="UP000605253">
    <property type="component" value="Unassembled WGS sequence"/>
</dbReference>
<dbReference type="RefSeq" id="WP_188364047.1">
    <property type="nucleotide sequence ID" value="NZ_BAABJF010000032.1"/>
</dbReference>
<comment type="similarity">
    <text evidence="1">Belongs to the KAE1 / TsaD family. TsaB subfamily.</text>
</comment>
<dbReference type="GO" id="GO:0005829">
    <property type="term" value="C:cytosol"/>
    <property type="evidence" value="ECO:0007669"/>
    <property type="project" value="TreeGrafter"/>
</dbReference>
<evidence type="ECO:0000313" key="5">
    <source>
        <dbReference type="EMBL" id="GGF86536.1"/>
    </source>
</evidence>
<dbReference type="GO" id="GO:0002949">
    <property type="term" value="P:tRNA threonylcarbamoyladenosine modification"/>
    <property type="evidence" value="ECO:0007669"/>
    <property type="project" value="InterPro"/>
</dbReference>
<reference evidence="5" key="2">
    <citation type="submission" date="2020-09" db="EMBL/GenBank/DDBJ databases">
        <authorList>
            <person name="Sun Q."/>
            <person name="Zhou Y."/>
        </authorList>
    </citation>
    <scope>NUCLEOTIDE SEQUENCE</scope>
    <source>
        <strain evidence="5">CGMCC 1.12181</strain>
    </source>
</reference>
<comment type="caution">
    <text evidence="5">The sequence shown here is derived from an EMBL/GenBank/DDBJ whole genome shotgun (WGS) entry which is preliminary data.</text>
</comment>
<dbReference type="AlphaFoldDB" id="A0A917CEL0"/>
<reference evidence="5" key="1">
    <citation type="journal article" date="2014" name="Int. J. Syst. Evol. Microbiol.">
        <title>Complete genome sequence of Corynebacterium casei LMG S-19264T (=DSM 44701T), isolated from a smear-ripened cheese.</title>
        <authorList>
            <consortium name="US DOE Joint Genome Institute (JGI-PGF)"/>
            <person name="Walter F."/>
            <person name="Albersmeier A."/>
            <person name="Kalinowski J."/>
            <person name="Ruckert C."/>
        </authorList>
    </citation>
    <scope>NUCLEOTIDE SEQUENCE</scope>
    <source>
        <strain evidence="5">CGMCC 1.12181</strain>
    </source>
</reference>
<dbReference type="PANTHER" id="PTHR11735">
    <property type="entry name" value="TRNA N6-ADENOSINE THREONYLCARBAMOYLTRANSFERASE"/>
    <property type="match status" value="1"/>
</dbReference>
<evidence type="ECO:0000256" key="1">
    <source>
        <dbReference type="ARBA" id="ARBA00010493"/>
    </source>
</evidence>